<evidence type="ECO:0000313" key="1">
    <source>
        <dbReference type="EMBL" id="ARJ42537.1"/>
    </source>
</evidence>
<proteinExistence type="predicted"/>
<evidence type="ECO:0000313" key="2">
    <source>
        <dbReference type="Proteomes" id="UP000192900"/>
    </source>
</evidence>
<keyword evidence="2" id="KW-1185">Reference proteome</keyword>
<accession>A0A1W6B671</accession>
<organism evidence="1 2">
    <name type="scientific">Pantoea alhagi</name>
    <dbReference type="NCBI Taxonomy" id="1891675"/>
    <lineage>
        <taxon>Bacteria</taxon>
        <taxon>Pseudomonadati</taxon>
        <taxon>Pseudomonadota</taxon>
        <taxon>Gammaproteobacteria</taxon>
        <taxon>Enterobacterales</taxon>
        <taxon>Erwiniaceae</taxon>
        <taxon>Pantoea</taxon>
    </lineage>
</organism>
<gene>
    <name evidence="1" type="ORF">B1H58_11200</name>
</gene>
<protein>
    <submittedName>
        <fullName evidence="1">Uncharacterized protein</fullName>
    </submittedName>
</protein>
<dbReference type="EMBL" id="CP019706">
    <property type="protein sequence ID" value="ARJ42537.1"/>
    <property type="molecule type" value="Genomic_DNA"/>
</dbReference>
<dbReference type="Proteomes" id="UP000192900">
    <property type="component" value="Chromosome"/>
</dbReference>
<name>A0A1W6B671_9GAMM</name>
<dbReference type="KEGG" id="palh:B1H58_11200"/>
<reference evidence="1 2" key="1">
    <citation type="submission" date="2017-02" db="EMBL/GenBank/DDBJ databases">
        <title>Complete genome sequence of the drought resistance-promoting endophyte Pantoea alhagi LTYR-11Z.</title>
        <authorList>
            <person name="Zhang L."/>
        </authorList>
    </citation>
    <scope>NUCLEOTIDE SEQUENCE [LARGE SCALE GENOMIC DNA]</scope>
    <source>
        <strain evidence="1 2">LTYR-11Z</strain>
    </source>
</reference>
<dbReference type="AlphaFoldDB" id="A0A1W6B671"/>
<sequence>MKISLQNKLNLTKAKSYATKLNGVTSFKISLLHEDDFVWHRKMLKEINKIDNFIERKSFNIPLNINSLISLFASTLNVQKNINCNIFYVGEVCISLCVEDLSAFILSLFSINGTYDFSLAFTSPDRVIVLSDNEYEVEFYYMHK</sequence>